<dbReference type="InterPro" id="IPR012337">
    <property type="entry name" value="RNaseH-like_sf"/>
</dbReference>
<protein>
    <recommendedName>
        <fullName evidence="5">RNase H type-1 domain-containing protein</fullName>
    </recommendedName>
</protein>
<dbReference type="InterPro" id="IPR053151">
    <property type="entry name" value="RNase_H-like"/>
</dbReference>
<evidence type="ECO:0000259" key="2">
    <source>
        <dbReference type="Pfam" id="PF13966"/>
    </source>
</evidence>
<gene>
    <name evidence="3" type="ORF">V6N12_068717</name>
</gene>
<evidence type="ECO:0000259" key="1">
    <source>
        <dbReference type="Pfam" id="PF13456"/>
    </source>
</evidence>
<dbReference type="SUPFAM" id="SSF53098">
    <property type="entry name" value="Ribonuclease H-like"/>
    <property type="match status" value="1"/>
</dbReference>
<dbReference type="InterPro" id="IPR036397">
    <property type="entry name" value="RNaseH_sf"/>
</dbReference>
<dbReference type="Pfam" id="PF13966">
    <property type="entry name" value="zf-RVT"/>
    <property type="match status" value="1"/>
</dbReference>
<keyword evidence="4" id="KW-1185">Reference proteome</keyword>
<evidence type="ECO:0000313" key="3">
    <source>
        <dbReference type="EMBL" id="KAK8584473.1"/>
    </source>
</evidence>
<reference evidence="3 4" key="1">
    <citation type="journal article" date="2024" name="G3 (Bethesda)">
        <title>Genome assembly of Hibiscus sabdariffa L. provides insights into metabolisms of medicinal natural products.</title>
        <authorList>
            <person name="Kim T."/>
        </authorList>
    </citation>
    <scope>NUCLEOTIDE SEQUENCE [LARGE SCALE GENOMIC DNA]</scope>
    <source>
        <strain evidence="3">TK-2024</strain>
        <tissue evidence="3">Old leaves</tissue>
    </source>
</reference>
<accession>A0ABR2FQZ5</accession>
<dbReference type="CDD" id="cd06222">
    <property type="entry name" value="RNase_H_like"/>
    <property type="match status" value="1"/>
</dbReference>
<dbReference type="Pfam" id="PF13456">
    <property type="entry name" value="RVT_3"/>
    <property type="match status" value="1"/>
</dbReference>
<comment type="caution">
    <text evidence="3">The sequence shown here is derived from an EMBL/GenBank/DDBJ whole genome shotgun (WGS) entry which is preliminary data.</text>
</comment>
<dbReference type="EMBL" id="JBBPBM010000005">
    <property type="protein sequence ID" value="KAK8584473.1"/>
    <property type="molecule type" value="Genomic_DNA"/>
</dbReference>
<proteinExistence type="predicted"/>
<evidence type="ECO:0000313" key="4">
    <source>
        <dbReference type="Proteomes" id="UP001472677"/>
    </source>
</evidence>
<dbReference type="PANTHER" id="PTHR47723:SF19">
    <property type="entry name" value="POLYNUCLEOTIDYL TRANSFERASE, RIBONUCLEASE H-LIKE SUPERFAMILY PROTEIN"/>
    <property type="match status" value="1"/>
</dbReference>
<name>A0ABR2FQZ5_9ROSI</name>
<dbReference type="InterPro" id="IPR026960">
    <property type="entry name" value="RVT-Znf"/>
</dbReference>
<feature type="domain" description="Reverse transcriptase zinc-binding" evidence="2">
    <location>
        <begin position="65"/>
        <end position="133"/>
    </location>
</feature>
<evidence type="ECO:0008006" key="5">
    <source>
        <dbReference type="Google" id="ProtNLM"/>
    </source>
</evidence>
<dbReference type="InterPro" id="IPR002156">
    <property type="entry name" value="RNaseH_domain"/>
</dbReference>
<feature type="domain" description="RNase H type-1" evidence="1">
    <location>
        <begin position="238"/>
        <end position="360"/>
    </location>
</feature>
<dbReference type="InterPro" id="IPR044730">
    <property type="entry name" value="RNase_H-like_dom_plant"/>
</dbReference>
<dbReference type="Proteomes" id="UP001472677">
    <property type="component" value="Unassembled WGS sequence"/>
</dbReference>
<dbReference type="PANTHER" id="PTHR47723">
    <property type="entry name" value="OS05G0353850 PROTEIN"/>
    <property type="match status" value="1"/>
</dbReference>
<organism evidence="3 4">
    <name type="scientific">Hibiscus sabdariffa</name>
    <name type="common">roselle</name>
    <dbReference type="NCBI Taxonomy" id="183260"/>
    <lineage>
        <taxon>Eukaryota</taxon>
        <taxon>Viridiplantae</taxon>
        <taxon>Streptophyta</taxon>
        <taxon>Embryophyta</taxon>
        <taxon>Tracheophyta</taxon>
        <taxon>Spermatophyta</taxon>
        <taxon>Magnoliopsida</taxon>
        <taxon>eudicotyledons</taxon>
        <taxon>Gunneridae</taxon>
        <taxon>Pentapetalae</taxon>
        <taxon>rosids</taxon>
        <taxon>malvids</taxon>
        <taxon>Malvales</taxon>
        <taxon>Malvaceae</taxon>
        <taxon>Malvoideae</taxon>
        <taxon>Hibiscus</taxon>
    </lineage>
</organism>
<sequence length="395" mass="44466">MIPGSNMWDERKVTQVFTLEVGRRILDCPIARTNEDKIIWGHHSTGTYTTRTGQHWLLEKENLRSRESSLWKVIAKLPVLPKIRIFGWRLGRGALPVGHKIRATGMGEGICRLCGNYVETVLHAVRECTSVQEILSESGMVNLLPQGPFRDCMERLDASQTLLASEQFSFLIVLLWNIWNRRNRWIHTNQLIPARLVSEYAQLVHGDFQKSNENVVNRVTCARGKKWMKPEQGQVKINVDGAWLAANRTVAIGVIARDHHGLMIDGCAKMVEGAHTAETVEVCAFEAGVRMAMDNGWDRVILEGDALSIVNRLRNGDQDCSVAATFLEETREALRTHTGFTVQHVARDANRAAHELAQTCFRTLADFSFIFDVPDSISSIVIHDAIFSDCMHLSI</sequence>
<dbReference type="Gene3D" id="3.30.420.10">
    <property type="entry name" value="Ribonuclease H-like superfamily/Ribonuclease H"/>
    <property type="match status" value="1"/>
</dbReference>